<accession>A0ABR2KCA3</accession>
<feature type="coiled-coil region" evidence="1">
    <location>
        <begin position="112"/>
        <end position="139"/>
    </location>
</feature>
<proteinExistence type="predicted"/>
<evidence type="ECO:0000313" key="3">
    <source>
        <dbReference type="Proteomes" id="UP001470230"/>
    </source>
</evidence>
<evidence type="ECO:0000313" key="2">
    <source>
        <dbReference type="EMBL" id="KAK8888750.1"/>
    </source>
</evidence>
<evidence type="ECO:0000256" key="1">
    <source>
        <dbReference type="SAM" id="Coils"/>
    </source>
</evidence>
<keyword evidence="1" id="KW-0175">Coiled coil</keyword>
<reference evidence="2 3" key="1">
    <citation type="submission" date="2024-04" db="EMBL/GenBank/DDBJ databases">
        <title>Tritrichomonas musculus Genome.</title>
        <authorList>
            <person name="Alves-Ferreira E."/>
            <person name="Grigg M."/>
            <person name="Lorenzi H."/>
            <person name="Galac M."/>
        </authorList>
    </citation>
    <scope>NUCLEOTIDE SEQUENCE [LARGE SCALE GENOMIC DNA]</scope>
    <source>
        <strain evidence="2 3">EAF2021</strain>
    </source>
</reference>
<dbReference type="EMBL" id="JAPFFF010000005">
    <property type="protein sequence ID" value="KAK8888750.1"/>
    <property type="molecule type" value="Genomic_DNA"/>
</dbReference>
<comment type="caution">
    <text evidence="2">The sequence shown here is derived from an EMBL/GenBank/DDBJ whole genome shotgun (WGS) entry which is preliminary data.</text>
</comment>
<protein>
    <submittedName>
        <fullName evidence="2">Uncharacterized protein</fullName>
    </submittedName>
</protein>
<sequence length="141" mass="16305">MSGCPSYLINTQTQASSNNINQDVPKQPDNAQVIIEDASRTDAQCGMLCEAAQFQEDLYKLTTDDIKGKNKVSKKYVILIHEKIKHKLNLREMNRDEKRAISKYFINFAPHRKEIIGQLRNEKDLINKIRQEITEAKNKDK</sequence>
<gene>
    <name evidence="2" type="ORF">M9Y10_033484</name>
</gene>
<keyword evidence="3" id="KW-1185">Reference proteome</keyword>
<name>A0ABR2KCA3_9EUKA</name>
<dbReference type="Proteomes" id="UP001470230">
    <property type="component" value="Unassembled WGS sequence"/>
</dbReference>
<organism evidence="2 3">
    <name type="scientific">Tritrichomonas musculus</name>
    <dbReference type="NCBI Taxonomy" id="1915356"/>
    <lineage>
        <taxon>Eukaryota</taxon>
        <taxon>Metamonada</taxon>
        <taxon>Parabasalia</taxon>
        <taxon>Tritrichomonadida</taxon>
        <taxon>Tritrichomonadidae</taxon>
        <taxon>Tritrichomonas</taxon>
    </lineage>
</organism>